<comment type="caution">
    <text evidence="2">The sequence shown here is derived from an EMBL/GenBank/DDBJ whole genome shotgun (WGS) entry which is preliminary data.</text>
</comment>
<dbReference type="Proteomes" id="UP000765509">
    <property type="component" value="Unassembled WGS sequence"/>
</dbReference>
<protein>
    <submittedName>
        <fullName evidence="2">Uncharacterized protein</fullName>
    </submittedName>
</protein>
<organism evidence="2 3">
    <name type="scientific">Austropuccinia psidii MF-1</name>
    <dbReference type="NCBI Taxonomy" id="1389203"/>
    <lineage>
        <taxon>Eukaryota</taxon>
        <taxon>Fungi</taxon>
        <taxon>Dikarya</taxon>
        <taxon>Basidiomycota</taxon>
        <taxon>Pucciniomycotina</taxon>
        <taxon>Pucciniomycetes</taxon>
        <taxon>Pucciniales</taxon>
        <taxon>Sphaerophragmiaceae</taxon>
        <taxon>Austropuccinia</taxon>
    </lineage>
</organism>
<evidence type="ECO:0000313" key="3">
    <source>
        <dbReference type="Proteomes" id="UP000765509"/>
    </source>
</evidence>
<dbReference type="AlphaFoldDB" id="A0A9Q3CC71"/>
<dbReference type="EMBL" id="AVOT02005926">
    <property type="protein sequence ID" value="MBW0480328.1"/>
    <property type="molecule type" value="Genomic_DNA"/>
</dbReference>
<keyword evidence="3" id="KW-1185">Reference proteome</keyword>
<gene>
    <name evidence="2" type="ORF">O181_020043</name>
</gene>
<evidence type="ECO:0000256" key="1">
    <source>
        <dbReference type="SAM" id="MobiDB-lite"/>
    </source>
</evidence>
<evidence type="ECO:0000313" key="2">
    <source>
        <dbReference type="EMBL" id="MBW0480328.1"/>
    </source>
</evidence>
<name>A0A9Q3CC71_9BASI</name>
<proteinExistence type="predicted"/>
<dbReference type="OrthoDB" id="2506124at2759"/>
<feature type="region of interest" description="Disordered" evidence="1">
    <location>
        <begin position="1"/>
        <end position="28"/>
    </location>
</feature>
<sequence>MKNKTQHLGEERSEDINQGDELSDNTSDLELGGGVGGGFFTTKNITLLKHILQDVALPTGVGKLPKHLGASKNGRFKASDWLKISKMIIPLIVLEMFFEGDEPISPKPNQGKFLQNTGDLVQCTRVVRDGHAGRLSNAYSRYTGSSKQLLNNSTVNLSHHYALHIPQQLKFWVPFFSVAEIVGEILIRIFQKNPKNN</sequence>
<accession>A0A9Q3CC71</accession>
<reference evidence="2" key="1">
    <citation type="submission" date="2021-03" db="EMBL/GenBank/DDBJ databases">
        <title>Draft genome sequence of rust myrtle Austropuccinia psidii MF-1, a brazilian biotype.</title>
        <authorList>
            <person name="Quecine M.C."/>
            <person name="Pachon D.M.R."/>
            <person name="Bonatelli M.L."/>
            <person name="Correr F.H."/>
            <person name="Franceschini L.M."/>
            <person name="Leite T.F."/>
            <person name="Margarido G.R.A."/>
            <person name="Almeida C.A."/>
            <person name="Ferrarezi J.A."/>
            <person name="Labate C.A."/>
        </authorList>
    </citation>
    <scope>NUCLEOTIDE SEQUENCE</scope>
    <source>
        <strain evidence="2">MF-1</strain>
    </source>
</reference>